<dbReference type="InterPro" id="IPR052895">
    <property type="entry name" value="HetReg/Transcr_Mod"/>
</dbReference>
<evidence type="ECO:0000259" key="1">
    <source>
        <dbReference type="Pfam" id="PF06985"/>
    </source>
</evidence>
<name>A0A1Y2A3J1_9PLEO</name>
<accession>A0A1Y2A3J1</accession>
<protein>
    <submittedName>
        <fullName evidence="2">Heterokaryon incompatibility protein-domain-containing protein</fullName>
    </submittedName>
</protein>
<dbReference type="STRING" id="1231657.A0A1Y2A3J1"/>
<dbReference type="Proteomes" id="UP000193144">
    <property type="component" value="Unassembled WGS sequence"/>
</dbReference>
<sequence>MPYTPPRPITLPSKVQGEEPYTSPVLNLHHQEIRILELLPGGSEHDSTIQCKFQKARLVDKPCYVALSYTWGAPAPTREISLDGNAFTVRNNLYQFLRTYRSYIDEQKRGSVIRYLWVDAICINQNDTRERNHQVALMKSIYSSAHHVVIWLGQWEDGFDAKGLSEFAYSVSHMDFQSVRSMSTAGFDAILALLQRQYWSRIWIVQEVVLAQSITLFYGNWCCDGPQLDWFLLTIENGRSLIIGSSAATVLRQRRKWHKQVKGGTSVRKFKTEGFEFYQLLEKYKDMESSDPRDKVYALLSLTAKDDLEAFSLEADYSKAPFQIYEHLLDAFQKYTLPSHDRMEEFARLLHHVFGWNYVPEKKDIALTRNLGAIRLWERDLM</sequence>
<reference evidence="2 3" key="1">
    <citation type="submission" date="2016-07" db="EMBL/GenBank/DDBJ databases">
        <title>Pervasive Adenine N6-methylation of Active Genes in Fungi.</title>
        <authorList>
            <consortium name="DOE Joint Genome Institute"/>
            <person name="Mondo S.J."/>
            <person name="Dannebaum R.O."/>
            <person name="Kuo R.C."/>
            <person name="Labutti K."/>
            <person name="Haridas S."/>
            <person name="Kuo A."/>
            <person name="Salamov A."/>
            <person name="Ahrendt S.R."/>
            <person name="Lipzen A."/>
            <person name="Sullivan W."/>
            <person name="Andreopoulos W.B."/>
            <person name="Clum A."/>
            <person name="Lindquist E."/>
            <person name="Daum C."/>
            <person name="Ramamoorthy G.K."/>
            <person name="Gryganskyi A."/>
            <person name="Culley D."/>
            <person name="Magnuson J.K."/>
            <person name="James T.Y."/>
            <person name="O'Malley M.A."/>
            <person name="Stajich J.E."/>
            <person name="Spatafora J.W."/>
            <person name="Visel A."/>
            <person name="Grigoriev I.V."/>
        </authorList>
    </citation>
    <scope>NUCLEOTIDE SEQUENCE [LARGE SCALE GENOMIC DNA]</scope>
    <source>
        <strain evidence="2 3">CBS 115471</strain>
    </source>
</reference>
<dbReference type="OrthoDB" id="194358at2759"/>
<gene>
    <name evidence="2" type="ORF">BCR34DRAFT_597333</name>
</gene>
<dbReference type="EMBL" id="MCFA01000015">
    <property type="protein sequence ID" value="ORY16940.1"/>
    <property type="molecule type" value="Genomic_DNA"/>
</dbReference>
<feature type="domain" description="Heterokaryon incompatibility" evidence="1">
    <location>
        <begin position="64"/>
        <end position="207"/>
    </location>
</feature>
<evidence type="ECO:0000313" key="2">
    <source>
        <dbReference type="EMBL" id="ORY16940.1"/>
    </source>
</evidence>
<keyword evidence="3" id="KW-1185">Reference proteome</keyword>
<dbReference type="PANTHER" id="PTHR24148">
    <property type="entry name" value="ANKYRIN REPEAT DOMAIN-CONTAINING PROTEIN 39 HOMOLOG-RELATED"/>
    <property type="match status" value="1"/>
</dbReference>
<dbReference type="InterPro" id="IPR010730">
    <property type="entry name" value="HET"/>
</dbReference>
<dbReference type="Pfam" id="PF06985">
    <property type="entry name" value="HET"/>
    <property type="match status" value="1"/>
</dbReference>
<dbReference type="AlphaFoldDB" id="A0A1Y2A3J1"/>
<proteinExistence type="predicted"/>
<organism evidence="2 3">
    <name type="scientific">Clohesyomyces aquaticus</name>
    <dbReference type="NCBI Taxonomy" id="1231657"/>
    <lineage>
        <taxon>Eukaryota</taxon>
        <taxon>Fungi</taxon>
        <taxon>Dikarya</taxon>
        <taxon>Ascomycota</taxon>
        <taxon>Pezizomycotina</taxon>
        <taxon>Dothideomycetes</taxon>
        <taxon>Pleosporomycetidae</taxon>
        <taxon>Pleosporales</taxon>
        <taxon>Lindgomycetaceae</taxon>
        <taxon>Clohesyomyces</taxon>
    </lineage>
</organism>
<dbReference type="PANTHER" id="PTHR24148:SF73">
    <property type="entry name" value="HET DOMAIN PROTEIN (AFU_ORTHOLOGUE AFUA_8G01020)"/>
    <property type="match status" value="1"/>
</dbReference>
<evidence type="ECO:0000313" key="3">
    <source>
        <dbReference type="Proteomes" id="UP000193144"/>
    </source>
</evidence>
<comment type="caution">
    <text evidence="2">The sequence shown here is derived from an EMBL/GenBank/DDBJ whole genome shotgun (WGS) entry which is preliminary data.</text>
</comment>